<organism evidence="7 8">
    <name type="scientific">Ganoderma sinense ZZ0214-1</name>
    <dbReference type="NCBI Taxonomy" id="1077348"/>
    <lineage>
        <taxon>Eukaryota</taxon>
        <taxon>Fungi</taxon>
        <taxon>Dikarya</taxon>
        <taxon>Basidiomycota</taxon>
        <taxon>Agaricomycotina</taxon>
        <taxon>Agaricomycetes</taxon>
        <taxon>Polyporales</taxon>
        <taxon>Polyporaceae</taxon>
        <taxon>Ganoderma</taxon>
    </lineage>
</organism>
<dbReference type="InterPro" id="IPR036866">
    <property type="entry name" value="RibonucZ/Hydroxyglut_hydro"/>
</dbReference>
<evidence type="ECO:0000256" key="4">
    <source>
        <dbReference type="RuleBase" id="RU365006"/>
    </source>
</evidence>
<dbReference type="GO" id="GO:0006398">
    <property type="term" value="P:mRNA 3'-end processing by stem-loop binding and cleavage"/>
    <property type="evidence" value="ECO:0007669"/>
    <property type="project" value="InterPro"/>
</dbReference>
<dbReference type="InterPro" id="IPR001279">
    <property type="entry name" value="Metallo-B-lactamas"/>
</dbReference>
<dbReference type="EMBL" id="AYKW01000001">
    <property type="protein sequence ID" value="PIL36943.1"/>
    <property type="molecule type" value="Genomic_DNA"/>
</dbReference>
<dbReference type="CDD" id="cd16293">
    <property type="entry name" value="CPSF2-like_MBL-fold"/>
    <property type="match status" value="1"/>
</dbReference>
<feature type="region of interest" description="Disordered" evidence="5">
    <location>
        <begin position="505"/>
        <end position="589"/>
    </location>
</feature>
<dbReference type="OrthoDB" id="64353at2759"/>
<dbReference type="PANTHER" id="PTHR45922:SF1">
    <property type="entry name" value="CLEAVAGE AND POLYADENYLATION SPECIFICITY FACTOR SUBUNIT 2"/>
    <property type="match status" value="1"/>
</dbReference>
<reference evidence="7 8" key="1">
    <citation type="journal article" date="2015" name="Sci. Rep.">
        <title>Chromosome-level genome map provides insights into diverse defense mechanisms in the medicinal fungus Ganoderma sinense.</title>
        <authorList>
            <person name="Zhu Y."/>
            <person name="Xu J."/>
            <person name="Sun C."/>
            <person name="Zhou S."/>
            <person name="Xu H."/>
            <person name="Nelson D.R."/>
            <person name="Qian J."/>
            <person name="Song J."/>
            <person name="Luo H."/>
            <person name="Xiang L."/>
            <person name="Li Y."/>
            <person name="Xu Z."/>
            <person name="Ji A."/>
            <person name="Wang L."/>
            <person name="Lu S."/>
            <person name="Hayward A."/>
            <person name="Sun W."/>
            <person name="Li X."/>
            <person name="Schwartz D.C."/>
            <person name="Wang Y."/>
            <person name="Chen S."/>
        </authorList>
    </citation>
    <scope>NUCLEOTIDE SEQUENCE [LARGE SCALE GENOMIC DNA]</scope>
    <source>
        <strain evidence="7 8">ZZ0214-1</strain>
    </source>
</reference>
<evidence type="ECO:0000256" key="2">
    <source>
        <dbReference type="ARBA" id="ARBA00022664"/>
    </source>
</evidence>
<keyword evidence="4" id="KW-0694">RNA-binding</keyword>
<keyword evidence="3 4" id="KW-0539">Nucleus</keyword>
<evidence type="ECO:0000259" key="6">
    <source>
        <dbReference type="SMART" id="SM01027"/>
    </source>
</evidence>
<protein>
    <recommendedName>
        <fullName evidence="4">Cleavage and polyadenylation specificity factor subunit 2</fullName>
    </recommendedName>
    <alternativeName>
        <fullName evidence="4">Cleavage and polyadenylation specificity factor 100 kDa subunit</fullName>
    </alternativeName>
</protein>
<feature type="region of interest" description="Disordered" evidence="5">
    <location>
        <begin position="655"/>
        <end position="683"/>
    </location>
</feature>
<evidence type="ECO:0000256" key="3">
    <source>
        <dbReference type="ARBA" id="ARBA00023242"/>
    </source>
</evidence>
<dbReference type="SUPFAM" id="SSF56281">
    <property type="entry name" value="Metallo-hydrolase/oxidoreductase"/>
    <property type="match status" value="1"/>
</dbReference>
<dbReference type="STRING" id="1077348.A0A2G8STA8"/>
<dbReference type="Pfam" id="PF10996">
    <property type="entry name" value="Beta-Casp"/>
    <property type="match status" value="1"/>
</dbReference>
<evidence type="ECO:0000256" key="5">
    <source>
        <dbReference type="SAM" id="MobiDB-lite"/>
    </source>
</evidence>
<gene>
    <name evidence="7" type="ORF">GSI_00634</name>
</gene>
<dbReference type="AlphaFoldDB" id="A0A2G8STA8"/>
<dbReference type="Gene3D" id="3.40.50.10890">
    <property type="match status" value="1"/>
</dbReference>
<comment type="similarity">
    <text evidence="4">Belongs to the metallo-beta-lactamase superfamily. RNA-metabolizing metallo-beta-lactamase-like family. CPSF2/YSH1 subfamily.</text>
</comment>
<feature type="domain" description="Beta-Casp" evidence="6">
    <location>
        <begin position="302"/>
        <end position="446"/>
    </location>
</feature>
<dbReference type="Proteomes" id="UP000230002">
    <property type="component" value="Unassembled WGS sequence"/>
</dbReference>
<feature type="compositionally biased region" description="Basic residues" evidence="5">
    <location>
        <begin position="564"/>
        <end position="573"/>
    </location>
</feature>
<dbReference type="Gene3D" id="3.60.15.10">
    <property type="entry name" value="Ribonuclease Z/Hydroxyacylglutathione hydrolase-like"/>
    <property type="match status" value="1"/>
</dbReference>
<dbReference type="PANTHER" id="PTHR45922">
    <property type="entry name" value="CLEAVAGE AND POLYADENYLATION SPECIFICITY FACTOR SUBUNIT 2"/>
    <property type="match status" value="1"/>
</dbReference>
<comment type="caution">
    <text evidence="7">The sequence shown here is derived from an EMBL/GenBank/DDBJ whole genome shotgun (WGS) entry which is preliminary data.</text>
</comment>
<name>A0A2G8STA8_9APHY</name>
<dbReference type="InterPro" id="IPR027075">
    <property type="entry name" value="CPSF2"/>
</dbReference>
<keyword evidence="8" id="KW-1185">Reference proteome</keyword>
<evidence type="ECO:0000313" key="7">
    <source>
        <dbReference type="EMBL" id="PIL36943.1"/>
    </source>
</evidence>
<evidence type="ECO:0000313" key="8">
    <source>
        <dbReference type="Proteomes" id="UP000230002"/>
    </source>
</evidence>
<dbReference type="GO" id="GO:0003723">
    <property type="term" value="F:RNA binding"/>
    <property type="evidence" value="ECO:0007669"/>
    <property type="project" value="UniProtKB-KW"/>
</dbReference>
<feature type="region of interest" description="Disordered" evidence="5">
    <location>
        <begin position="119"/>
        <end position="162"/>
    </location>
</feature>
<sequence>MITFTPLSGAARSDHTAPLAYVLQVDDVRILLDCGSPDWCPEATKGETEEGDGPAWEKYCDSLKECAPSVDLVLLSHGDLSHSGLYPYAHANWGLTAPAYTTLPVQAMARVAASEDVEGIRDEQDVGDNPPADSALEAGGDIPGSPTPYDAASPTSSSGTKRRKYVATLQQVVDAFDSVNVLRYSQPCHLQGKCQGLTIIPFNSGHSLGGTIWKIRSPSAGTILYAVDMNHMRERHLDGTVLIRQASAGGGVFESLARPDLLITDAERASVTTARRKDRDAALLGKSIASPTLMNFIGHSLVLELLVLLDQHWNFSRLKYPICLLSRTGQEMLTFIRSMMEWFGGTISKEDVGENGTDGRRDRRRRDDDHDEEALGAFALRHVEFFLSPQALTSTYSSKDPKLILAVPATLSHGPSRMIFAEFAEIPDNVVLLTGRSEPGTLGRVLFDKWNDSQREEAKWDRGKIGSNIMMDGVLRLEMHSKVPLQGAELEEFLTKERAAREKAAAQQAALARNQRMLEADEAESESDDESDSSNSDSEEENEVERTLGEDLMDTAEEGAKPARNGRAKRKRGQGVDADGDWAMGGNEPDEGVTRISFDIYLKGNVAKTTSFFKSAEGQTQRFRMFPYVEKKRRVDEYGETVDVGMWLRKGKALEEDTESEEVKEAKKRKEEEEAKKTPREPPSKFVTTIAEVQLACRLFFVDLEGLNDGRAVKTIVPQVNPRKMILVHAPATATDALIESCANIKAMTKEIYAPAQGDTVQIGQHTNSFSISLSDELLASLKMSRFEDNEVGYVSGRVSSLASSTIPVLEPAAISHFQSASTLHQPLRGRTLGSRPTQSLPQSTMIGELKLTALKTRLASIGVQAELVGEGVLICGAAAKKGASITLDSLGDSVAVRKTARGRVEVEGSVSDVYYVVRREVYSLLALVAA</sequence>
<accession>A0A2G8STA8</accession>
<evidence type="ECO:0000256" key="1">
    <source>
        <dbReference type="ARBA" id="ARBA00004123"/>
    </source>
</evidence>
<proteinExistence type="inferred from homology"/>
<feature type="compositionally biased region" description="Basic and acidic residues" evidence="5">
    <location>
        <begin position="661"/>
        <end position="683"/>
    </location>
</feature>
<dbReference type="InterPro" id="IPR035639">
    <property type="entry name" value="CPSF2_MBL"/>
</dbReference>
<dbReference type="Pfam" id="PF16661">
    <property type="entry name" value="Lactamase_B_6"/>
    <property type="match status" value="1"/>
</dbReference>
<dbReference type="SMART" id="SM01027">
    <property type="entry name" value="Beta-Casp"/>
    <property type="match status" value="1"/>
</dbReference>
<feature type="compositionally biased region" description="Acidic residues" evidence="5">
    <location>
        <begin position="520"/>
        <end position="543"/>
    </location>
</feature>
<keyword evidence="2 4" id="KW-0507">mRNA processing</keyword>
<dbReference type="InterPro" id="IPR025069">
    <property type="entry name" value="Cpsf2_C"/>
</dbReference>
<dbReference type="GO" id="GO:0005847">
    <property type="term" value="C:mRNA cleavage and polyadenylation specificity factor complex"/>
    <property type="evidence" value="ECO:0007669"/>
    <property type="project" value="InterPro"/>
</dbReference>
<comment type="subcellular location">
    <subcellularLocation>
        <location evidence="1 4">Nucleus</location>
    </subcellularLocation>
</comment>
<dbReference type="Pfam" id="PF13299">
    <property type="entry name" value="CPSF100_C"/>
    <property type="match status" value="1"/>
</dbReference>
<dbReference type="InterPro" id="IPR022712">
    <property type="entry name" value="Beta_Casp"/>
</dbReference>